<name>A0A9P7HVG7_9HYPO</name>
<proteinExistence type="predicted"/>
<dbReference type="AlphaFoldDB" id="A0A9P7HVG7"/>
<comment type="caution">
    <text evidence="2">The sequence shown here is derived from an EMBL/GenBank/DDBJ whole genome shotgun (WGS) entry which is preliminary data.</text>
</comment>
<keyword evidence="1" id="KW-0175">Coiled coil</keyword>
<evidence type="ECO:0000313" key="3">
    <source>
        <dbReference type="Proteomes" id="UP000750502"/>
    </source>
</evidence>
<accession>A0A9P7HVG7</accession>
<keyword evidence="3" id="KW-1185">Reference proteome</keyword>
<reference evidence="2" key="2">
    <citation type="submission" date="2020-10" db="EMBL/GenBank/DDBJ databases">
        <authorList>
            <person name="Peck L.D."/>
            <person name="Nowell R.W."/>
            <person name="Flood J."/>
            <person name="Ryan M.J."/>
            <person name="Barraclough T.G."/>
        </authorList>
    </citation>
    <scope>NUCLEOTIDE SEQUENCE</scope>
    <source>
        <strain evidence="2">IMI 127659i</strain>
    </source>
</reference>
<dbReference type="Proteomes" id="UP000750502">
    <property type="component" value="Unassembled WGS sequence"/>
</dbReference>
<dbReference type="EMBL" id="JADFTT010000151">
    <property type="protein sequence ID" value="KAG5766600.1"/>
    <property type="molecule type" value="Genomic_DNA"/>
</dbReference>
<evidence type="ECO:0000256" key="1">
    <source>
        <dbReference type="SAM" id="Coils"/>
    </source>
</evidence>
<gene>
    <name evidence="2" type="ORF">H9Q72_005367</name>
</gene>
<feature type="coiled-coil region" evidence="1">
    <location>
        <begin position="64"/>
        <end position="101"/>
    </location>
</feature>
<dbReference type="OrthoDB" id="5099850at2759"/>
<protein>
    <submittedName>
        <fullName evidence="2">Uncharacterized protein</fullName>
    </submittedName>
</protein>
<organism evidence="2 3">
    <name type="scientific">Fusarium xylarioides</name>
    <dbReference type="NCBI Taxonomy" id="221167"/>
    <lineage>
        <taxon>Eukaryota</taxon>
        <taxon>Fungi</taxon>
        <taxon>Dikarya</taxon>
        <taxon>Ascomycota</taxon>
        <taxon>Pezizomycotina</taxon>
        <taxon>Sordariomycetes</taxon>
        <taxon>Hypocreomycetidae</taxon>
        <taxon>Hypocreales</taxon>
        <taxon>Nectriaceae</taxon>
        <taxon>Fusarium</taxon>
        <taxon>Fusarium fujikuroi species complex</taxon>
    </lineage>
</organism>
<reference evidence="2" key="1">
    <citation type="journal article" date="2020" name="bioRxiv">
        <title>Historical genomics reveals the evolutionary mechanisms behind multiple outbreaks of the host-specific coffee wilt pathogen Fusarium xylarioides.</title>
        <authorList>
            <person name="Peck D."/>
            <person name="Nowell R.W."/>
            <person name="Flood J."/>
            <person name="Ryan M.J."/>
            <person name="Barraclough T.G."/>
        </authorList>
    </citation>
    <scope>NUCLEOTIDE SEQUENCE</scope>
    <source>
        <strain evidence="2">IMI 127659i</strain>
    </source>
</reference>
<sequence length="146" mass="16717">MDLGREAGGRDLVEPRNDAQSFMENEEVLVRVISSDGQIRRGTIAARGEPSQANFVERQNSGLVQELRAQISQAIQEKDEAVNSERHKDELIKELSEKNNELSDIVKFQECHILDLHQEIHKKDKALKAERVKSQSLEVRLGEFRR</sequence>
<evidence type="ECO:0000313" key="2">
    <source>
        <dbReference type="EMBL" id="KAG5766600.1"/>
    </source>
</evidence>